<dbReference type="PROSITE" id="PS50157">
    <property type="entry name" value="ZINC_FINGER_C2H2_2"/>
    <property type="match status" value="1"/>
</dbReference>
<dbReference type="GO" id="GO:0005634">
    <property type="term" value="C:nucleus"/>
    <property type="evidence" value="ECO:0007669"/>
    <property type="project" value="UniProtKB-SubCell"/>
</dbReference>
<feature type="region of interest" description="Disordered" evidence="9">
    <location>
        <begin position="136"/>
        <end position="168"/>
    </location>
</feature>
<keyword evidence="12" id="KW-1185">Reference proteome</keyword>
<evidence type="ECO:0000256" key="3">
    <source>
        <dbReference type="ARBA" id="ARBA00022771"/>
    </source>
</evidence>
<evidence type="ECO:0000256" key="9">
    <source>
        <dbReference type="SAM" id="MobiDB-lite"/>
    </source>
</evidence>
<evidence type="ECO:0000256" key="2">
    <source>
        <dbReference type="ARBA" id="ARBA00022723"/>
    </source>
</evidence>
<dbReference type="InterPro" id="IPR036236">
    <property type="entry name" value="Znf_C2H2_sf"/>
</dbReference>
<evidence type="ECO:0000256" key="8">
    <source>
        <dbReference type="PROSITE-ProRule" id="PRU00042"/>
    </source>
</evidence>
<dbReference type="EMBL" id="JAUJYN010000007">
    <property type="protein sequence ID" value="KAK1267443.1"/>
    <property type="molecule type" value="Genomic_DNA"/>
</dbReference>
<dbReference type="Gene3D" id="3.30.160.60">
    <property type="entry name" value="Classic Zinc Finger"/>
    <property type="match status" value="1"/>
</dbReference>
<comment type="caution">
    <text evidence="11">The sequence shown here is derived from an EMBL/GenBank/DDBJ whole genome shotgun (WGS) entry which is preliminary data.</text>
</comment>
<feature type="compositionally biased region" description="Basic and acidic residues" evidence="9">
    <location>
        <begin position="147"/>
        <end position="168"/>
    </location>
</feature>
<accession>A0AAV9ATG8</accession>
<protein>
    <submittedName>
        <fullName evidence="11">Transcriptional regulator TAC1</fullName>
    </submittedName>
</protein>
<dbReference type="PANTHER" id="PTHR45801">
    <property type="entry name" value="OS07G0101800 PROTEIN"/>
    <property type="match status" value="1"/>
</dbReference>
<keyword evidence="6" id="KW-0804">Transcription</keyword>
<feature type="region of interest" description="Disordered" evidence="9">
    <location>
        <begin position="67"/>
        <end position="87"/>
    </location>
</feature>
<evidence type="ECO:0000313" key="11">
    <source>
        <dbReference type="EMBL" id="KAK1267443.1"/>
    </source>
</evidence>
<keyword evidence="7" id="KW-0539">Nucleus</keyword>
<dbReference type="Pfam" id="PF13912">
    <property type="entry name" value="zf-C2H2_6"/>
    <property type="match status" value="1"/>
</dbReference>
<gene>
    <name evidence="11" type="ORF">QJS04_geneDACA000362</name>
</gene>
<dbReference type="Proteomes" id="UP001179952">
    <property type="component" value="Unassembled WGS sequence"/>
</dbReference>
<proteinExistence type="predicted"/>
<dbReference type="SUPFAM" id="SSF57667">
    <property type="entry name" value="beta-beta-alpha zinc fingers"/>
    <property type="match status" value="1"/>
</dbReference>
<evidence type="ECO:0000256" key="6">
    <source>
        <dbReference type="ARBA" id="ARBA00023163"/>
    </source>
</evidence>
<feature type="compositionally biased region" description="Gly residues" evidence="9">
    <location>
        <begin position="136"/>
        <end position="146"/>
    </location>
</feature>
<reference evidence="11" key="1">
    <citation type="journal article" date="2023" name="Nat. Commun.">
        <title>Diploid and tetraploid genomes of Acorus and the evolution of monocots.</title>
        <authorList>
            <person name="Ma L."/>
            <person name="Liu K.W."/>
            <person name="Li Z."/>
            <person name="Hsiao Y.Y."/>
            <person name="Qi Y."/>
            <person name="Fu T."/>
            <person name="Tang G.D."/>
            <person name="Zhang D."/>
            <person name="Sun W.H."/>
            <person name="Liu D.K."/>
            <person name="Li Y."/>
            <person name="Chen G.Z."/>
            <person name="Liu X.D."/>
            <person name="Liao X.Y."/>
            <person name="Jiang Y.T."/>
            <person name="Yu X."/>
            <person name="Hao Y."/>
            <person name="Huang J."/>
            <person name="Zhao X.W."/>
            <person name="Ke S."/>
            <person name="Chen Y.Y."/>
            <person name="Wu W.L."/>
            <person name="Hsu J.L."/>
            <person name="Lin Y.F."/>
            <person name="Huang M.D."/>
            <person name="Li C.Y."/>
            <person name="Huang L."/>
            <person name="Wang Z.W."/>
            <person name="Zhao X."/>
            <person name="Zhong W.Y."/>
            <person name="Peng D.H."/>
            <person name="Ahmad S."/>
            <person name="Lan S."/>
            <person name="Zhang J.S."/>
            <person name="Tsai W.C."/>
            <person name="Van de Peer Y."/>
            <person name="Liu Z.J."/>
        </authorList>
    </citation>
    <scope>NUCLEOTIDE SEQUENCE</scope>
    <source>
        <strain evidence="11">SCP</strain>
    </source>
</reference>
<evidence type="ECO:0000256" key="7">
    <source>
        <dbReference type="ARBA" id="ARBA00023242"/>
    </source>
</evidence>
<dbReference type="PANTHER" id="PTHR45801:SF117">
    <property type="entry name" value="OS07G0417400 PROTEIN"/>
    <property type="match status" value="1"/>
</dbReference>
<evidence type="ECO:0000256" key="5">
    <source>
        <dbReference type="ARBA" id="ARBA00023015"/>
    </source>
</evidence>
<dbReference type="InterPro" id="IPR013087">
    <property type="entry name" value="Znf_C2H2_type"/>
</dbReference>
<dbReference type="GO" id="GO:0008270">
    <property type="term" value="F:zinc ion binding"/>
    <property type="evidence" value="ECO:0007669"/>
    <property type="project" value="UniProtKB-KW"/>
</dbReference>
<keyword evidence="4" id="KW-0862">Zinc</keyword>
<dbReference type="AlphaFoldDB" id="A0AAV9ATG8"/>
<feature type="domain" description="C2H2-type" evidence="10">
    <location>
        <begin position="33"/>
        <end position="60"/>
    </location>
</feature>
<feature type="compositionally biased region" description="Basic and acidic residues" evidence="9">
    <location>
        <begin position="1"/>
        <end position="17"/>
    </location>
</feature>
<reference evidence="11" key="2">
    <citation type="submission" date="2023-06" db="EMBL/GenBank/DDBJ databases">
        <authorList>
            <person name="Ma L."/>
            <person name="Liu K.-W."/>
            <person name="Li Z."/>
            <person name="Hsiao Y.-Y."/>
            <person name="Qi Y."/>
            <person name="Fu T."/>
            <person name="Tang G."/>
            <person name="Zhang D."/>
            <person name="Sun W.-H."/>
            <person name="Liu D.-K."/>
            <person name="Li Y."/>
            <person name="Chen G.-Z."/>
            <person name="Liu X.-D."/>
            <person name="Liao X.-Y."/>
            <person name="Jiang Y.-T."/>
            <person name="Yu X."/>
            <person name="Hao Y."/>
            <person name="Huang J."/>
            <person name="Zhao X.-W."/>
            <person name="Ke S."/>
            <person name="Chen Y.-Y."/>
            <person name="Wu W.-L."/>
            <person name="Hsu J.-L."/>
            <person name="Lin Y.-F."/>
            <person name="Huang M.-D."/>
            <person name="Li C.-Y."/>
            <person name="Huang L."/>
            <person name="Wang Z.-W."/>
            <person name="Zhao X."/>
            <person name="Zhong W.-Y."/>
            <person name="Peng D.-H."/>
            <person name="Ahmad S."/>
            <person name="Lan S."/>
            <person name="Zhang J.-S."/>
            <person name="Tsai W.-C."/>
            <person name="Van De Peer Y."/>
            <person name="Liu Z.-J."/>
        </authorList>
    </citation>
    <scope>NUCLEOTIDE SEQUENCE</scope>
    <source>
        <strain evidence="11">SCP</strain>
        <tissue evidence="11">Leaves</tissue>
    </source>
</reference>
<name>A0AAV9ATG8_ACOGR</name>
<evidence type="ECO:0000256" key="1">
    <source>
        <dbReference type="ARBA" id="ARBA00004123"/>
    </source>
</evidence>
<sequence>MMDSTQHRDTKLPKEIEDSPDSDNDDTGIGRYYECIFCKRGFSTAQALGGHMNIHRRHRAEIRQRTAVATTPHNHMEEGPNSTHRPIRPTVSETLKNYNLYSQASSSVIARDVRVDRRVPHELSLFGEDLQLGFGGEDGGRHFGGGEGERRDGGEGELDLELRLGHEP</sequence>
<keyword evidence="5" id="KW-0805">Transcription regulation</keyword>
<dbReference type="InterPro" id="IPR052426">
    <property type="entry name" value="Plant_dev_regulator"/>
</dbReference>
<dbReference type="PROSITE" id="PS00028">
    <property type="entry name" value="ZINC_FINGER_C2H2_1"/>
    <property type="match status" value="1"/>
</dbReference>
<evidence type="ECO:0000259" key="10">
    <source>
        <dbReference type="PROSITE" id="PS50157"/>
    </source>
</evidence>
<organism evidence="11 12">
    <name type="scientific">Acorus gramineus</name>
    <name type="common">Dwarf sweet flag</name>
    <dbReference type="NCBI Taxonomy" id="55184"/>
    <lineage>
        <taxon>Eukaryota</taxon>
        <taxon>Viridiplantae</taxon>
        <taxon>Streptophyta</taxon>
        <taxon>Embryophyta</taxon>
        <taxon>Tracheophyta</taxon>
        <taxon>Spermatophyta</taxon>
        <taxon>Magnoliopsida</taxon>
        <taxon>Liliopsida</taxon>
        <taxon>Acoraceae</taxon>
        <taxon>Acorus</taxon>
    </lineage>
</organism>
<keyword evidence="2" id="KW-0479">Metal-binding</keyword>
<feature type="region of interest" description="Disordered" evidence="9">
    <location>
        <begin position="1"/>
        <end position="25"/>
    </location>
</feature>
<evidence type="ECO:0000256" key="4">
    <source>
        <dbReference type="ARBA" id="ARBA00022833"/>
    </source>
</evidence>
<evidence type="ECO:0000313" key="12">
    <source>
        <dbReference type="Proteomes" id="UP001179952"/>
    </source>
</evidence>
<comment type="subcellular location">
    <subcellularLocation>
        <location evidence="1">Nucleus</location>
    </subcellularLocation>
</comment>
<keyword evidence="3 8" id="KW-0863">Zinc-finger</keyword>